<evidence type="ECO:0000256" key="2">
    <source>
        <dbReference type="RuleBase" id="RU369042"/>
    </source>
</evidence>
<keyword evidence="2" id="KW-0539">Nucleus</keyword>
<reference evidence="4 5" key="1">
    <citation type="submission" date="2020-04" db="EMBL/GenBank/DDBJ databases">
        <title>Perkinsus olseni comparative genomics.</title>
        <authorList>
            <person name="Bogema D.R."/>
        </authorList>
    </citation>
    <scope>NUCLEOTIDE SEQUENCE [LARGE SCALE GENOMIC DNA]</scope>
    <source>
        <strain evidence="4">ATCC PRA-205</strain>
    </source>
</reference>
<dbReference type="PANTHER" id="PTHR13451">
    <property type="entry name" value="CLASS II CROSSOVER JUNCTION ENDONUCLEASE MUS81"/>
    <property type="match status" value="1"/>
</dbReference>
<dbReference type="PANTHER" id="PTHR13451:SF0">
    <property type="entry name" value="CROSSOVER JUNCTION ENDONUCLEASE MUS81"/>
    <property type="match status" value="1"/>
</dbReference>
<dbReference type="AlphaFoldDB" id="A0A7J6TGE1"/>
<keyword evidence="2" id="KW-0255">Endonuclease</keyword>
<keyword evidence="1 2" id="KW-0378">Hydrolase</keyword>
<dbReference type="GO" id="GO:0031573">
    <property type="term" value="P:mitotic intra-S DNA damage checkpoint signaling"/>
    <property type="evidence" value="ECO:0007669"/>
    <property type="project" value="TreeGrafter"/>
</dbReference>
<comment type="function">
    <text evidence="2">Interacts with EME1 to form a DNA structure-specific endonuclease with substrate preference for branched DNA structures with a 5'-end at the branch nick. Typical substrates include 3'-flap structures, D-loops, replication forks and nicked Holliday junctions. May be required in mitosis for the processing of stalled or collapsed replication fork intermediates. May be required in meiosis for the repair of meiosis-specific double strand breaks subsequent to single-end invasion (SEI).</text>
</comment>
<proteinExistence type="inferred from homology"/>
<dbReference type="CDD" id="cd22367">
    <property type="entry name" value="XPF_ERCC4_MUS81-like"/>
    <property type="match status" value="1"/>
</dbReference>
<dbReference type="Proteomes" id="UP000574390">
    <property type="component" value="Unassembled WGS sequence"/>
</dbReference>
<keyword evidence="2" id="KW-0460">Magnesium</keyword>
<dbReference type="InterPro" id="IPR018247">
    <property type="entry name" value="EF_Hand_1_Ca_BS"/>
</dbReference>
<comment type="cofactor">
    <cofactor evidence="2">
        <name>Mg(2+)</name>
        <dbReference type="ChEBI" id="CHEBI:18420"/>
    </cofactor>
</comment>
<dbReference type="EC" id="3.1.22.-" evidence="2"/>
<dbReference type="GO" id="GO:0000727">
    <property type="term" value="P:double-strand break repair via break-induced replication"/>
    <property type="evidence" value="ECO:0007669"/>
    <property type="project" value="UniProtKB-UniRule"/>
</dbReference>
<dbReference type="PROSITE" id="PS00018">
    <property type="entry name" value="EF_HAND_1"/>
    <property type="match status" value="1"/>
</dbReference>
<comment type="similarity">
    <text evidence="2">Belongs to the XPF family.</text>
</comment>
<comment type="subunit">
    <text evidence="2">Interacts with EME1.</text>
</comment>
<keyword evidence="2" id="KW-0234">DNA repair</keyword>
<dbReference type="InterPro" id="IPR006166">
    <property type="entry name" value="ERCC4_domain"/>
</dbReference>
<dbReference type="SMART" id="SM00891">
    <property type="entry name" value="ERCC4"/>
    <property type="match status" value="1"/>
</dbReference>
<accession>A0A7J6TGE1</accession>
<keyword evidence="2" id="KW-0479">Metal-binding</keyword>
<feature type="non-terminal residue" evidence="4">
    <location>
        <position position="1014"/>
    </location>
</feature>
<dbReference type="Gene3D" id="3.40.50.10130">
    <property type="match status" value="1"/>
</dbReference>
<dbReference type="GO" id="GO:0000712">
    <property type="term" value="P:resolution of meiotic recombination intermediates"/>
    <property type="evidence" value="ECO:0007669"/>
    <property type="project" value="TreeGrafter"/>
</dbReference>
<comment type="subcellular location">
    <subcellularLocation>
        <location evidence="2">Nucleus</location>
    </subcellularLocation>
</comment>
<evidence type="ECO:0000313" key="4">
    <source>
        <dbReference type="EMBL" id="KAF4744183.1"/>
    </source>
</evidence>
<protein>
    <recommendedName>
        <fullName evidence="2">Crossover junction endonuclease MUS81</fullName>
        <ecNumber evidence="2">3.1.22.-</ecNumber>
    </recommendedName>
</protein>
<evidence type="ECO:0000313" key="5">
    <source>
        <dbReference type="Proteomes" id="UP000574390"/>
    </source>
</evidence>
<dbReference type="Pfam" id="PF02732">
    <property type="entry name" value="ERCC4"/>
    <property type="match status" value="1"/>
</dbReference>
<dbReference type="GO" id="GO:0048476">
    <property type="term" value="C:Holliday junction resolvase complex"/>
    <property type="evidence" value="ECO:0007669"/>
    <property type="project" value="UniProtKB-UniRule"/>
</dbReference>
<dbReference type="InterPro" id="IPR011335">
    <property type="entry name" value="Restrct_endonuc-II-like"/>
</dbReference>
<gene>
    <name evidence="4" type="ORF">FOZ62_024047</name>
</gene>
<dbReference type="SUPFAM" id="SSF52980">
    <property type="entry name" value="Restriction endonuclease-like"/>
    <property type="match status" value="1"/>
</dbReference>
<evidence type="ECO:0000256" key="1">
    <source>
        <dbReference type="ARBA" id="ARBA00022801"/>
    </source>
</evidence>
<name>A0A7J6TGE1_PEROL</name>
<dbReference type="GO" id="GO:0005634">
    <property type="term" value="C:nucleus"/>
    <property type="evidence" value="ECO:0007669"/>
    <property type="project" value="UniProtKB-SubCell"/>
</dbReference>
<keyword evidence="2" id="KW-0233">DNA recombination</keyword>
<evidence type="ECO:0000259" key="3">
    <source>
        <dbReference type="SMART" id="SM00891"/>
    </source>
</evidence>
<dbReference type="GO" id="GO:0048257">
    <property type="term" value="F:3'-flap endonuclease activity"/>
    <property type="evidence" value="ECO:0007669"/>
    <property type="project" value="TreeGrafter"/>
</dbReference>
<comment type="caution">
    <text evidence="4">The sequence shown here is derived from an EMBL/GenBank/DDBJ whole genome shotgun (WGS) entry which is preliminary data.</text>
</comment>
<sequence>LFTQSAAPLKFTVRTKQRSPTKFESAFVSDDEVSKALRKILASQEEKPDQFIASLVDHYESGSQWTNTQRAWAHFFATKLRRYRAFGDANGDQAGLVFTLLKKPNPSMPDLGNDSNFKSPFKTDEEARAVIQDLSEEEATKAGALVVSLRHLVVNERPWPPYLRGWGHYIAHQLKTGRMLQPKVLDDHWCPDTADEGDFPEGTGLRKPPRGVKVTIDSREGLLLDALGNSGNGAEAAQGYEVSRLDVGDVVIEAVGDSSEKLIIERKTVRDLLSSHRDARLRNQLSALLEAVDYQRHRVVVLLEGSVDSTYNTELVYGYMVRLPIRDRLVLLRTESLHETITVLDKIVQSFKKLCAGPTEFTPARVSSQVFKAPKTADRAMINMLMAVKGVSMRTAYHTAKRFPTMQRLVAALGKPGGLVSLERSMRSRMGRVIAQRVAASVMGEDWRPIPGLGEEFAERLREAGVRGVQLDIVFKRVRSLEGLKAMLQETPDKMKLLTGDWGLEEKAAVSAIRLACGEGSAEYRAYLLAEDLAEKVKGITRETACAVIGKCCTREELKAALPGTPSELDAWYQQLGLRRRAFHRLLRYVLTDDPLHPITARIAVEEQLLDRGDTASSNELAKTGMDTKLAVIVSSFYPSIAELQHALGENKSLPAELKMSPSNQAKLFSLCSAVVGGAGRMLDVDGDGVVTLQEVEESANKAYRRVSAVVDTTRDVVDRNRTVLGGVLGLFLLRYGNHFPYTSLLLQSIRIEDLKRDFDDIAEVYSEVREDMRNSLPGNIPLFCYKRDGDAALPDIDDPDVGRSPTDVGVLEVVLRTMDTEKLSRAFRNIYTQVLTCLATALSRNAARFGLGMNTASTIVGVVNQFLSPQIKRFEESETGRSLSSNSRLAIRFTAKGAVAAMAVYIAYKMERSLANWANCLLGAQLLTNCGHELYYRYVVGTAPPAGSSRKLATSVTVIAALGFGYQIRSGPLSEDMPFWLRWPLIIPSAVENVLQAVAVGTEQYKLTTSPSP</sequence>
<dbReference type="GO" id="GO:0008821">
    <property type="term" value="F:crossover junction DNA endonuclease activity"/>
    <property type="evidence" value="ECO:0007669"/>
    <property type="project" value="UniProtKB-UniRule"/>
</dbReference>
<organism evidence="4 5">
    <name type="scientific">Perkinsus olseni</name>
    <name type="common">Perkinsus atlanticus</name>
    <dbReference type="NCBI Taxonomy" id="32597"/>
    <lineage>
        <taxon>Eukaryota</taxon>
        <taxon>Sar</taxon>
        <taxon>Alveolata</taxon>
        <taxon>Perkinsozoa</taxon>
        <taxon>Perkinsea</taxon>
        <taxon>Perkinsida</taxon>
        <taxon>Perkinsidae</taxon>
        <taxon>Perkinsus</taxon>
    </lineage>
</organism>
<keyword evidence="2" id="KW-0227">DNA damage</keyword>
<dbReference type="GO" id="GO:0006308">
    <property type="term" value="P:DNA catabolic process"/>
    <property type="evidence" value="ECO:0007669"/>
    <property type="project" value="UniProtKB-UniRule"/>
</dbReference>
<dbReference type="EMBL" id="JABANM010007488">
    <property type="protein sequence ID" value="KAF4744183.1"/>
    <property type="molecule type" value="Genomic_DNA"/>
</dbReference>
<dbReference type="GO" id="GO:0003677">
    <property type="term" value="F:DNA binding"/>
    <property type="evidence" value="ECO:0007669"/>
    <property type="project" value="UniProtKB-UniRule"/>
</dbReference>
<dbReference type="InterPro" id="IPR033309">
    <property type="entry name" value="Mus81"/>
</dbReference>
<keyword evidence="2" id="KW-0540">Nuclease</keyword>
<feature type="domain" description="ERCC4" evidence="3">
    <location>
        <begin position="213"/>
        <end position="307"/>
    </location>
</feature>
<dbReference type="GO" id="GO:0046872">
    <property type="term" value="F:metal ion binding"/>
    <property type="evidence" value="ECO:0007669"/>
    <property type="project" value="UniProtKB-UniRule"/>
</dbReference>